<dbReference type="OrthoDB" id="2290221at2759"/>
<dbReference type="KEGG" id="gmh:115551097"/>
<gene>
    <name evidence="3" type="primary">prr5l</name>
</gene>
<dbReference type="CTD" id="79899"/>
<feature type="region of interest" description="Disordered" evidence="2">
    <location>
        <begin position="208"/>
        <end position="252"/>
    </location>
</feature>
<dbReference type="PANTHER" id="PTHR32428:SF3">
    <property type="entry name" value="PROLINE-RICH PROTEIN 5-LIKE"/>
    <property type="match status" value="1"/>
</dbReference>
<evidence type="ECO:0008006" key="5">
    <source>
        <dbReference type="Google" id="ProtNLM"/>
    </source>
</evidence>
<organism evidence="3 4">
    <name type="scientific">Gadus morhua</name>
    <name type="common">Atlantic cod</name>
    <dbReference type="NCBI Taxonomy" id="8049"/>
    <lineage>
        <taxon>Eukaryota</taxon>
        <taxon>Metazoa</taxon>
        <taxon>Chordata</taxon>
        <taxon>Craniata</taxon>
        <taxon>Vertebrata</taxon>
        <taxon>Euteleostomi</taxon>
        <taxon>Actinopterygii</taxon>
        <taxon>Neopterygii</taxon>
        <taxon>Teleostei</taxon>
        <taxon>Neoteleostei</taxon>
        <taxon>Acanthomorphata</taxon>
        <taxon>Zeiogadaria</taxon>
        <taxon>Gadariae</taxon>
        <taxon>Gadiformes</taxon>
        <taxon>Gadoidei</taxon>
        <taxon>Gadidae</taxon>
        <taxon>Gadus</taxon>
    </lineage>
</organism>
<dbReference type="Pfam" id="PF08539">
    <property type="entry name" value="HbrB"/>
    <property type="match status" value="1"/>
</dbReference>
<protein>
    <recommendedName>
        <fullName evidence="5">Proline-rich protein 5-like</fullName>
    </recommendedName>
</protein>
<dbReference type="InterPro" id="IPR013745">
    <property type="entry name" value="Bit61/PRR5"/>
</dbReference>
<accession>A0A8C5BRU3</accession>
<evidence type="ECO:0000313" key="4">
    <source>
        <dbReference type="Proteomes" id="UP000694546"/>
    </source>
</evidence>
<sequence length="344" mass="37627">MGSLRRPRARFMSSPVLSDLARFQNGSSALQLSNTSVWNSVQTAVMRVFQGGGLQANELYTLNESIRWLLKTELGSFITDFLQNQLLTKGLERLLEKIQFYDGNNQLTMLSEIWVRFFTETLPTLQAIFYPVQGQELTIRQMCLLAFRDQVLLQLALEETLGAAAGVPPPLTQMLLVLQGVQDPSGLGPQYLQLERLVEMGVSPYLGNVLRHGNQQQPDEGVGERPPQAGSQGSKGAEPPFARPDSDSLPPLMEQEGEAYLERAGGQRRHTVANAHSDLQLLTASSRMHAGGGGARENLRPIARHTGSEGGAEHGFGGRVKPAGHLRSAEMCCSRERVAAGEEP</sequence>
<dbReference type="RefSeq" id="XP_030222491.1">
    <property type="nucleotide sequence ID" value="XM_030366631.1"/>
</dbReference>
<dbReference type="PANTHER" id="PTHR32428">
    <property type="entry name" value="TARGET OF RAPAMYCIN COMPLEX 2 SUBUNIT BIT61-RELATED"/>
    <property type="match status" value="1"/>
</dbReference>
<name>A0A8C5BRU3_GADMO</name>
<dbReference type="OMA" id="PFLGLCE"/>
<comment type="similarity">
    <text evidence="1">Belongs to the PROTOR family.</text>
</comment>
<dbReference type="AlphaFoldDB" id="A0A8C5BRU3"/>
<keyword evidence="4" id="KW-1185">Reference proteome</keyword>
<dbReference type="Proteomes" id="UP000694546">
    <property type="component" value="Chromosome 9"/>
</dbReference>
<dbReference type="GeneTree" id="ENSGT00530000063981"/>
<evidence type="ECO:0000256" key="1">
    <source>
        <dbReference type="ARBA" id="ARBA00010453"/>
    </source>
</evidence>
<reference evidence="3" key="2">
    <citation type="submission" date="2025-09" db="UniProtKB">
        <authorList>
            <consortium name="Ensembl"/>
        </authorList>
    </citation>
    <scope>IDENTIFICATION</scope>
</reference>
<dbReference type="GO" id="GO:0038203">
    <property type="term" value="P:TORC2 signaling"/>
    <property type="evidence" value="ECO:0007669"/>
    <property type="project" value="TreeGrafter"/>
</dbReference>
<proteinExistence type="inferred from homology"/>
<evidence type="ECO:0000313" key="3">
    <source>
        <dbReference type="Ensembl" id="ENSGMOP00000050098.1"/>
    </source>
</evidence>
<dbReference type="GO" id="GO:0031932">
    <property type="term" value="C:TORC2 complex"/>
    <property type="evidence" value="ECO:0007669"/>
    <property type="project" value="TreeGrafter"/>
</dbReference>
<dbReference type="Ensembl" id="ENSGMOT00000042493.1">
    <property type="protein sequence ID" value="ENSGMOP00000050098.1"/>
    <property type="gene ID" value="ENSGMOG00000033638.1"/>
</dbReference>
<dbReference type="GeneID" id="115551097"/>
<evidence type="ECO:0000256" key="2">
    <source>
        <dbReference type="SAM" id="MobiDB-lite"/>
    </source>
</evidence>
<reference evidence="3" key="1">
    <citation type="submission" date="2025-08" db="UniProtKB">
        <authorList>
            <consortium name="Ensembl"/>
        </authorList>
    </citation>
    <scope>IDENTIFICATION</scope>
</reference>